<dbReference type="Pfam" id="PF13416">
    <property type="entry name" value="SBP_bac_8"/>
    <property type="match status" value="1"/>
</dbReference>
<protein>
    <submittedName>
        <fullName evidence="1">Sugar ABC transporter substrate-binding protein</fullName>
    </submittedName>
</protein>
<evidence type="ECO:0000313" key="1">
    <source>
        <dbReference type="EMBL" id="GGL99274.1"/>
    </source>
</evidence>
<evidence type="ECO:0000313" key="2">
    <source>
        <dbReference type="Proteomes" id="UP000655208"/>
    </source>
</evidence>
<accession>A0A917SV99</accession>
<gene>
    <name evidence="1" type="ORF">GCM10011594_19070</name>
</gene>
<proteinExistence type="predicted"/>
<dbReference type="Proteomes" id="UP000655208">
    <property type="component" value="Unassembled WGS sequence"/>
</dbReference>
<dbReference type="PANTHER" id="PTHR43649:SF12">
    <property type="entry name" value="DIACETYLCHITOBIOSE BINDING PROTEIN DASA"/>
    <property type="match status" value="1"/>
</dbReference>
<sequence length="388" mass="40549">MAFTDSPDMTKALADAFHAKYPNITITTQYTQFNDYVKSLKLTMSSATPPDIVQYNAALKDLSAAGLIKDLTPYEQAYGWDTSFPKSALDMLRVDSTGKILGTGKLIAVPAGLSLVGLYYNKTLMKKAGITAPPATLADFEADLEKAKAAGLTGLSVGSLDTGGLHLWGSLLNVLWDPQAQRDWVNGKAGSTISTPQALQATQKVGEYASKGYFPSSANGTSENDSATAFAQGKSVFHINGNWAAAQLAKALGDQVGFSVMPPATAGGKAVGNGFSVSYAVSAKTQHPEAVAAFLNFLQSPEATKIEAEGGFLPPNAKAAPAATGVLGDLVTANQKVVGDDGLIPFQDFAAPAMLDALESGLQSVIGGKEQPQAFLDSLQSVWSEYHS</sequence>
<reference evidence="1" key="2">
    <citation type="submission" date="2020-09" db="EMBL/GenBank/DDBJ databases">
        <authorList>
            <person name="Sun Q."/>
            <person name="Zhou Y."/>
        </authorList>
    </citation>
    <scope>NUCLEOTIDE SEQUENCE</scope>
    <source>
        <strain evidence="1">CGMCC 4.7308</strain>
    </source>
</reference>
<dbReference type="AlphaFoldDB" id="A0A917SV99"/>
<comment type="caution">
    <text evidence="1">The sequence shown here is derived from an EMBL/GenBank/DDBJ whole genome shotgun (WGS) entry which is preliminary data.</text>
</comment>
<name>A0A917SV99_9ACTN</name>
<dbReference type="SUPFAM" id="SSF53850">
    <property type="entry name" value="Periplasmic binding protein-like II"/>
    <property type="match status" value="1"/>
</dbReference>
<dbReference type="Gene3D" id="3.40.190.10">
    <property type="entry name" value="Periplasmic binding protein-like II"/>
    <property type="match status" value="1"/>
</dbReference>
<dbReference type="EMBL" id="BMNA01000003">
    <property type="protein sequence ID" value="GGL99274.1"/>
    <property type="molecule type" value="Genomic_DNA"/>
</dbReference>
<keyword evidence="2" id="KW-1185">Reference proteome</keyword>
<dbReference type="InterPro" id="IPR050490">
    <property type="entry name" value="Bact_solute-bd_prot1"/>
</dbReference>
<organism evidence="1 2">
    <name type="scientific">Nakamurella endophytica</name>
    <dbReference type="NCBI Taxonomy" id="1748367"/>
    <lineage>
        <taxon>Bacteria</taxon>
        <taxon>Bacillati</taxon>
        <taxon>Actinomycetota</taxon>
        <taxon>Actinomycetes</taxon>
        <taxon>Nakamurellales</taxon>
        <taxon>Nakamurellaceae</taxon>
        <taxon>Nakamurella</taxon>
    </lineage>
</organism>
<dbReference type="PANTHER" id="PTHR43649">
    <property type="entry name" value="ARABINOSE-BINDING PROTEIN-RELATED"/>
    <property type="match status" value="1"/>
</dbReference>
<reference evidence="1" key="1">
    <citation type="journal article" date="2014" name="Int. J. Syst. Evol. Microbiol.">
        <title>Complete genome sequence of Corynebacterium casei LMG S-19264T (=DSM 44701T), isolated from a smear-ripened cheese.</title>
        <authorList>
            <consortium name="US DOE Joint Genome Institute (JGI-PGF)"/>
            <person name="Walter F."/>
            <person name="Albersmeier A."/>
            <person name="Kalinowski J."/>
            <person name="Ruckert C."/>
        </authorList>
    </citation>
    <scope>NUCLEOTIDE SEQUENCE</scope>
    <source>
        <strain evidence="1">CGMCC 4.7308</strain>
    </source>
</reference>
<dbReference type="InterPro" id="IPR006059">
    <property type="entry name" value="SBP"/>
</dbReference>